<dbReference type="CDD" id="cd06261">
    <property type="entry name" value="TM_PBP2"/>
    <property type="match status" value="1"/>
</dbReference>
<dbReference type="EMBL" id="BNJK01000001">
    <property type="protein sequence ID" value="GHO94525.1"/>
    <property type="molecule type" value="Genomic_DNA"/>
</dbReference>
<gene>
    <name evidence="9" type="ORF">KSF_045730</name>
</gene>
<keyword evidence="3" id="KW-1003">Cell membrane</keyword>
<dbReference type="AlphaFoldDB" id="A0A8J3N3T8"/>
<feature type="transmembrane region" description="Helical" evidence="7">
    <location>
        <begin position="12"/>
        <end position="37"/>
    </location>
</feature>
<dbReference type="GO" id="GO:0005886">
    <property type="term" value="C:plasma membrane"/>
    <property type="evidence" value="ECO:0007669"/>
    <property type="project" value="UniProtKB-SubCell"/>
</dbReference>
<evidence type="ECO:0000313" key="10">
    <source>
        <dbReference type="Proteomes" id="UP000597444"/>
    </source>
</evidence>
<comment type="subcellular location">
    <subcellularLocation>
        <location evidence="1 7">Cell membrane</location>
        <topology evidence="1 7">Multi-pass membrane protein</topology>
    </subcellularLocation>
</comment>
<comment type="caution">
    <text evidence="9">The sequence shown here is derived from an EMBL/GenBank/DDBJ whole genome shotgun (WGS) entry which is preliminary data.</text>
</comment>
<organism evidence="9 10">
    <name type="scientific">Reticulibacter mediterranei</name>
    <dbReference type="NCBI Taxonomy" id="2778369"/>
    <lineage>
        <taxon>Bacteria</taxon>
        <taxon>Bacillati</taxon>
        <taxon>Chloroflexota</taxon>
        <taxon>Ktedonobacteria</taxon>
        <taxon>Ktedonobacterales</taxon>
        <taxon>Reticulibacteraceae</taxon>
        <taxon>Reticulibacter</taxon>
    </lineage>
</organism>
<protein>
    <submittedName>
        <fullName evidence="9">ABC transporter permease</fullName>
    </submittedName>
</protein>
<name>A0A8J3N3T8_9CHLR</name>
<accession>A0A8J3N3T8</accession>
<dbReference type="PROSITE" id="PS50928">
    <property type="entry name" value="ABC_TM1"/>
    <property type="match status" value="1"/>
</dbReference>
<proteinExistence type="inferred from homology"/>
<evidence type="ECO:0000256" key="4">
    <source>
        <dbReference type="ARBA" id="ARBA00022692"/>
    </source>
</evidence>
<keyword evidence="5 7" id="KW-1133">Transmembrane helix</keyword>
<evidence type="ECO:0000313" key="9">
    <source>
        <dbReference type="EMBL" id="GHO94525.1"/>
    </source>
</evidence>
<keyword evidence="10" id="KW-1185">Reference proteome</keyword>
<dbReference type="InterPro" id="IPR035906">
    <property type="entry name" value="MetI-like_sf"/>
</dbReference>
<feature type="domain" description="ABC transmembrane type-1" evidence="8">
    <location>
        <begin position="78"/>
        <end position="270"/>
    </location>
</feature>
<dbReference type="Pfam" id="PF00528">
    <property type="entry name" value="BPD_transp_1"/>
    <property type="match status" value="1"/>
</dbReference>
<evidence type="ECO:0000256" key="1">
    <source>
        <dbReference type="ARBA" id="ARBA00004651"/>
    </source>
</evidence>
<keyword evidence="2 7" id="KW-0813">Transport</keyword>
<feature type="transmembrane region" description="Helical" evidence="7">
    <location>
        <begin position="77"/>
        <end position="101"/>
    </location>
</feature>
<dbReference type="GO" id="GO:0055085">
    <property type="term" value="P:transmembrane transport"/>
    <property type="evidence" value="ECO:0007669"/>
    <property type="project" value="InterPro"/>
</dbReference>
<evidence type="ECO:0000259" key="8">
    <source>
        <dbReference type="PROSITE" id="PS50928"/>
    </source>
</evidence>
<keyword evidence="4 7" id="KW-0812">Transmembrane</keyword>
<feature type="transmembrane region" description="Helical" evidence="7">
    <location>
        <begin position="248"/>
        <end position="270"/>
    </location>
</feature>
<dbReference type="RefSeq" id="WP_236064962.1">
    <property type="nucleotide sequence ID" value="NZ_BNJK01000001.1"/>
</dbReference>
<feature type="transmembrane region" description="Helical" evidence="7">
    <location>
        <begin position="113"/>
        <end position="137"/>
    </location>
</feature>
<feature type="transmembrane region" description="Helical" evidence="7">
    <location>
        <begin position="149"/>
        <end position="169"/>
    </location>
</feature>
<feature type="transmembrane region" description="Helical" evidence="7">
    <location>
        <begin position="190"/>
        <end position="215"/>
    </location>
</feature>
<evidence type="ECO:0000256" key="6">
    <source>
        <dbReference type="ARBA" id="ARBA00023136"/>
    </source>
</evidence>
<dbReference type="SUPFAM" id="SSF161098">
    <property type="entry name" value="MetI-like"/>
    <property type="match status" value="1"/>
</dbReference>
<reference evidence="9" key="1">
    <citation type="submission" date="2020-10" db="EMBL/GenBank/DDBJ databases">
        <title>Taxonomic study of unclassified bacteria belonging to the class Ktedonobacteria.</title>
        <authorList>
            <person name="Yabe S."/>
            <person name="Wang C.M."/>
            <person name="Zheng Y."/>
            <person name="Sakai Y."/>
            <person name="Cavaletti L."/>
            <person name="Monciardini P."/>
            <person name="Donadio S."/>
        </authorList>
    </citation>
    <scope>NUCLEOTIDE SEQUENCE</scope>
    <source>
        <strain evidence="9">ID150040</strain>
    </source>
</reference>
<evidence type="ECO:0000256" key="3">
    <source>
        <dbReference type="ARBA" id="ARBA00022475"/>
    </source>
</evidence>
<dbReference type="InterPro" id="IPR000515">
    <property type="entry name" value="MetI-like"/>
</dbReference>
<dbReference type="PANTHER" id="PTHR43744">
    <property type="entry name" value="ABC TRANSPORTER PERMEASE PROTEIN MG189-RELATED-RELATED"/>
    <property type="match status" value="1"/>
</dbReference>
<dbReference type="PANTHER" id="PTHR43744:SF6">
    <property type="entry name" value="ABC TRANSPORTER PERMEASE PROTEIN YESQ-RELATED"/>
    <property type="match status" value="1"/>
</dbReference>
<evidence type="ECO:0000256" key="7">
    <source>
        <dbReference type="RuleBase" id="RU363032"/>
    </source>
</evidence>
<evidence type="ECO:0000256" key="2">
    <source>
        <dbReference type="ARBA" id="ARBA00022448"/>
    </source>
</evidence>
<dbReference type="Gene3D" id="1.10.3720.10">
    <property type="entry name" value="MetI-like"/>
    <property type="match status" value="1"/>
</dbReference>
<sequence length="285" mass="32074">MIHQVGRTKQRIWTRTLTHAVIIIGAVLMLYPVLWLIGASFKPLNETFTNVSLIPRTWTLSNYTDGWTALDYSFDVFFGNSLIVCLGAVVGNVVSCSLAAYAFARVNFKFKAFWFMLMLGTIMLPYNVVIVPQYVLFKDFGWVNTFLPLIVPKFLATDAFFIFLLVQFIRAIPRDLDDAAKIDGCNHFQMYLRIILPLAMPALATTAIFTFIWTWSDFFTQLIFLNDQSVYTVPVALRTFLDGTGVSAYGQLFAVSVISLIPIFGFFIAFQRLLIEGAASSGIKG</sequence>
<dbReference type="Proteomes" id="UP000597444">
    <property type="component" value="Unassembled WGS sequence"/>
</dbReference>
<keyword evidence="6 7" id="KW-0472">Membrane</keyword>
<comment type="similarity">
    <text evidence="7">Belongs to the binding-protein-dependent transport system permease family.</text>
</comment>
<evidence type="ECO:0000256" key="5">
    <source>
        <dbReference type="ARBA" id="ARBA00022989"/>
    </source>
</evidence>